<keyword evidence="1" id="KW-1133">Transmembrane helix</keyword>
<protein>
    <submittedName>
        <fullName evidence="2">Uncharacterized protein</fullName>
    </submittedName>
</protein>
<evidence type="ECO:0000313" key="3">
    <source>
        <dbReference type="Proteomes" id="UP001500736"/>
    </source>
</evidence>
<name>A0ABN1JE69_9FLAO</name>
<comment type="caution">
    <text evidence="2">The sequence shown here is derived from an EMBL/GenBank/DDBJ whole genome shotgun (WGS) entry which is preliminary data.</text>
</comment>
<sequence>MDNESCTGEIGFIGIVFPSTTESITFSVVLTKVSFVVFVLAFSWEKQIAHNNNAPSVRVFSLGFIENMYLSTNGR</sequence>
<proteinExistence type="predicted"/>
<keyword evidence="3" id="KW-1185">Reference proteome</keyword>
<accession>A0ABN1JE69</accession>
<dbReference type="Proteomes" id="UP001500736">
    <property type="component" value="Unassembled WGS sequence"/>
</dbReference>
<dbReference type="EMBL" id="BAAAGF010000001">
    <property type="protein sequence ID" value="GAA0737186.1"/>
    <property type="molecule type" value="Genomic_DNA"/>
</dbReference>
<evidence type="ECO:0000256" key="1">
    <source>
        <dbReference type="SAM" id="Phobius"/>
    </source>
</evidence>
<reference evidence="2 3" key="1">
    <citation type="journal article" date="2019" name="Int. J. Syst. Evol. Microbiol.">
        <title>The Global Catalogue of Microorganisms (GCM) 10K type strain sequencing project: providing services to taxonomists for standard genome sequencing and annotation.</title>
        <authorList>
            <consortium name="The Broad Institute Genomics Platform"/>
            <consortium name="The Broad Institute Genome Sequencing Center for Infectious Disease"/>
            <person name="Wu L."/>
            <person name="Ma J."/>
        </authorList>
    </citation>
    <scope>NUCLEOTIDE SEQUENCE [LARGE SCALE GENOMIC DNA]</scope>
    <source>
        <strain evidence="2 3">JCM 15976</strain>
    </source>
</reference>
<keyword evidence="1" id="KW-0472">Membrane</keyword>
<keyword evidence="1" id="KW-0812">Transmembrane</keyword>
<evidence type="ECO:0000313" key="2">
    <source>
        <dbReference type="EMBL" id="GAA0737186.1"/>
    </source>
</evidence>
<feature type="transmembrane region" description="Helical" evidence="1">
    <location>
        <begin position="24"/>
        <end position="44"/>
    </location>
</feature>
<gene>
    <name evidence="2" type="ORF">GCM10009431_03740</name>
</gene>
<organism evidence="2 3">
    <name type="scientific">Gaetbulibacter jejuensis</name>
    <dbReference type="NCBI Taxonomy" id="584607"/>
    <lineage>
        <taxon>Bacteria</taxon>
        <taxon>Pseudomonadati</taxon>
        <taxon>Bacteroidota</taxon>
        <taxon>Flavobacteriia</taxon>
        <taxon>Flavobacteriales</taxon>
        <taxon>Flavobacteriaceae</taxon>
        <taxon>Gaetbulibacter</taxon>
    </lineage>
</organism>